<evidence type="ECO:0000256" key="1">
    <source>
        <dbReference type="SAM" id="Phobius"/>
    </source>
</evidence>
<comment type="caution">
    <text evidence="2">The sequence shown here is derived from an EMBL/GenBank/DDBJ whole genome shotgun (WGS) entry which is preliminary data.</text>
</comment>
<gene>
    <name evidence="2" type="ORF">PXEA_LOCUS19975</name>
</gene>
<keyword evidence="1" id="KW-0812">Transmembrane</keyword>
<keyword evidence="3" id="KW-1185">Reference proteome</keyword>
<organism evidence="2 3">
    <name type="scientific">Protopolystoma xenopodis</name>
    <dbReference type="NCBI Taxonomy" id="117903"/>
    <lineage>
        <taxon>Eukaryota</taxon>
        <taxon>Metazoa</taxon>
        <taxon>Spiralia</taxon>
        <taxon>Lophotrochozoa</taxon>
        <taxon>Platyhelminthes</taxon>
        <taxon>Monogenea</taxon>
        <taxon>Polyopisthocotylea</taxon>
        <taxon>Polystomatidea</taxon>
        <taxon>Polystomatidae</taxon>
        <taxon>Protopolystoma</taxon>
    </lineage>
</organism>
<accession>A0A3S5AVQ7</accession>
<reference evidence="2" key="1">
    <citation type="submission" date="2018-11" db="EMBL/GenBank/DDBJ databases">
        <authorList>
            <consortium name="Pathogen Informatics"/>
        </authorList>
    </citation>
    <scope>NUCLEOTIDE SEQUENCE</scope>
</reference>
<feature type="transmembrane region" description="Helical" evidence="1">
    <location>
        <begin position="140"/>
        <end position="160"/>
    </location>
</feature>
<evidence type="ECO:0000313" key="3">
    <source>
        <dbReference type="Proteomes" id="UP000784294"/>
    </source>
</evidence>
<protein>
    <submittedName>
        <fullName evidence="2">Uncharacterized protein</fullName>
    </submittedName>
</protein>
<proteinExistence type="predicted"/>
<sequence length="172" mass="19485">MLAPTSIRTLGVSWLVFQPTWRYWQESRSSMRSSPAGQLSRQQTSAGSRICLRLLVGLLRLQNDFLVCRFVGLALGRPETQSSHDKLLADATVSTSLRYPAPSFFSDFPLTIGMRPQKTFSFQHIKLTSIVFYAHHISSYLHFSICLLFLSFVLSTPSLFHNLPHHSNHFAA</sequence>
<dbReference type="AlphaFoldDB" id="A0A3S5AVQ7"/>
<keyword evidence="1" id="KW-1133">Transmembrane helix</keyword>
<dbReference type="EMBL" id="CAAALY010080930">
    <property type="protein sequence ID" value="VEL26535.1"/>
    <property type="molecule type" value="Genomic_DNA"/>
</dbReference>
<dbReference type="Proteomes" id="UP000784294">
    <property type="component" value="Unassembled WGS sequence"/>
</dbReference>
<name>A0A3S5AVQ7_9PLAT</name>
<keyword evidence="1" id="KW-0472">Membrane</keyword>
<evidence type="ECO:0000313" key="2">
    <source>
        <dbReference type="EMBL" id="VEL26535.1"/>
    </source>
</evidence>